<evidence type="ECO:0000256" key="3">
    <source>
        <dbReference type="ARBA" id="ARBA00022723"/>
    </source>
</evidence>
<keyword evidence="1 5" id="KW-0489">Methyltransferase</keyword>
<dbReference type="InterPro" id="IPR042086">
    <property type="entry name" value="MeTrfase_capping"/>
</dbReference>
<reference evidence="5 6" key="1">
    <citation type="journal article" date="2012" name="Nat. Biotechnol.">
        <title>Draft genome sequence of pigeonpea (Cajanus cajan), an orphan legume crop of resource-poor farmers.</title>
        <authorList>
            <person name="Varshney R.K."/>
            <person name="Chen W."/>
            <person name="Li Y."/>
            <person name="Bharti A.K."/>
            <person name="Saxena R.K."/>
            <person name="Schlueter J.A."/>
            <person name="Donoghue M.T."/>
            <person name="Azam S."/>
            <person name="Fan G."/>
            <person name="Whaley A.M."/>
            <person name="Farmer A.D."/>
            <person name="Sheridan J."/>
            <person name="Iwata A."/>
            <person name="Tuteja R."/>
            <person name="Penmetsa R.V."/>
            <person name="Wu W."/>
            <person name="Upadhyaya H.D."/>
            <person name="Yang S.P."/>
            <person name="Shah T."/>
            <person name="Saxena K.B."/>
            <person name="Michael T."/>
            <person name="McCombie W.R."/>
            <person name="Yang B."/>
            <person name="Zhang G."/>
            <person name="Yang H."/>
            <person name="Wang J."/>
            <person name="Spillane C."/>
            <person name="Cook D.R."/>
            <person name="May G.D."/>
            <person name="Xu X."/>
            <person name="Jackson S.A."/>
        </authorList>
    </citation>
    <scope>NUCLEOTIDE SEQUENCE [LARGE SCALE GENOMIC DNA]</scope>
    <source>
        <strain evidence="6">cv. Asha</strain>
    </source>
</reference>
<sequence>MQKKVMLKVKPIVEESLVRLLSSTNFKSNLKVADLGCSSGPNALMVLYDIITIINNHKVSLNQDASATVLQIYLNDLFENDFNNIMKLLPNFYHKIKEMGDKVSTCFIHVTPGNFYGRLFPNNHIHFFHSSYSLHWLSQAPEELTNGVEPLNKGNTYITTTSSPTVYKAYFEQFQRDFKLFLKSRSDELKPCGVMVLTFIGREKAHEISSPWVVIGVVLKDMVLEGLVEEAKLDSFNLSIYGPTIEEVRQVIEAEGSFTLQTLKTFKIGWDANLQEEVVDFVLDSKMRGEFIAKSIRSVFEPLLTVEFGKDIMDELFLRFSKKVSQLIALDTLEYTNLVMSMRKK</sequence>
<dbReference type="Gene3D" id="3.40.50.150">
    <property type="entry name" value="Vaccinia Virus protein VP39"/>
    <property type="match status" value="1"/>
</dbReference>
<dbReference type="AlphaFoldDB" id="A0A151TPE6"/>
<dbReference type="InterPro" id="IPR005299">
    <property type="entry name" value="MeTrfase_7"/>
</dbReference>
<dbReference type="OMA" id="AHEITHP"/>
<dbReference type="GO" id="GO:0008168">
    <property type="term" value="F:methyltransferase activity"/>
    <property type="evidence" value="ECO:0007669"/>
    <property type="project" value="UniProtKB-KW"/>
</dbReference>
<evidence type="ECO:0000256" key="2">
    <source>
        <dbReference type="ARBA" id="ARBA00022679"/>
    </source>
</evidence>
<accession>A0A151TPE6</accession>
<dbReference type="Gramene" id="C.cajan_21895.t">
    <property type="protein sequence ID" value="C.cajan_21895.t"/>
    <property type="gene ID" value="C.cajan_21895"/>
</dbReference>
<dbReference type="EMBL" id="CM003606">
    <property type="protein sequence ID" value="KYP68897.1"/>
    <property type="molecule type" value="Genomic_DNA"/>
</dbReference>
<dbReference type="Gene3D" id="1.10.1200.270">
    <property type="entry name" value="Methyltransferase, alpha-helical capping domain"/>
    <property type="match status" value="1"/>
</dbReference>
<evidence type="ECO:0000313" key="5">
    <source>
        <dbReference type="EMBL" id="KYP68897.1"/>
    </source>
</evidence>
<dbReference type="GO" id="GO:0032259">
    <property type="term" value="P:methylation"/>
    <property type="evidence" value="ECO:0007669"/>
    <property type="project" value="UniProtKB-KW"/>
</dbReference>
<gene>
    <name evidence="5" type="ORF">KK1_022546</name>
</gene>
<keyword evidence="4" id="KW-0460">Magnesium</keyword>
<dbReference type="GO" id="GO:0046872">
    <property type="term" value="F:metal ion binding"/>
    <property type="evidence" value="ECO:0007669"/>
    <property type="project" value="UniProtKB-KW"/>
</dbReference>
<organism evidence="5 6">
    <name type="scientific">Cajanus cajan</name>
    <name type="common">Pigeon pea</name>
    <name type="synonym">Cajanus indicus</name>
    <dbReference type="NCBI Taxonomy" id="3821"/>
    <lineage>
        <taxon>Eukaryota</taxon>
        <taxon>Viridiplantae</taxon>
        <taxon>Streptophyta</taxon>
        <taxon>Embryophyta</taxon>
        <taxon>Tracheophyta</taxon>
        <taxon>Spermatophyta</taxon>
        <taxon>Magnoliopsida</taxon>
        <taxon>eudicotyledons</taxon>
        <taxon>Gunneridae</taxon>
        <taxon>Pentapetalae</taxon>
        <taxon>rosids</taxon>
        <taxon>fabids</taxon>
        <taxon>Fabales</taxon>
        <taxon>Fabaceae</taxon>
        <taxon>Papilionoideae</taxon>
        <taxon>50 kb inversion clade</taxon>
        <taxon>NPAAA clade</taxon>
        <taxon>indigoferoid/millettioid clade</taxon>
        <taxon>Phaseoleae</taxon>
        <taxon>Cajanus</taxon>
    </lineage>
</organism>
<name>A0A151TPE6_CAJCA</name>
<dbReference type="PANTHER" id="PTHR31009">
    <property type="entry name" value="S-ADENOSYL-L-METHIONINE:CARBOXYL METHYLTRANSFERASE FAMILY PROTEIN"/>
    <property type="match status" value="1"/>
</dbReference>
<dbReference type="Proteomes" id="UP000075243">
    <property type="component" value="Chromosome 4"/>
</dbReference>
<keyword evidence="3" id="KW-0479">Metal-binding</keyword>
<evidence type="ECO:0000256" key="4">
    <source>
        <dbReference type="ARBA" id="ARBA00022842"/>
    </source>
</evidence>
<dbReference type="Pfam" id="PF03492">
    <property type="entry name" value="Methyltransf_7"/>
    <property type="match status" value="1"/>
</dbReference>
<keyword evidence="6" id="KW-1185">Reference proteome</keyword>
<protein>
    <submittedName>
        <fullName evidence="5">Benzoate carboxyl methyltransferase</fullName>
    </submittedName>
</protein>
<proteinExistence type="predicted"/>
<evidence type="ECO:0000313" key="6">
    <source>
        <dbReference type="Proteomes" id="UP000075243"/>
    </source>
</evidence>
<evidence type="ECO:0000256" key="1">
    <source>
        <dbReference type="ARBA" id="ARBA00022603"/>
    </source>
</evidence>
<dbReference type="InterPro" id="IPR029063">
    <property type="entry name" value="SAM-dependent_MTases_sf"/>
</dbReference>
<keyword evidence="2" id="KW-0808">Transferase</keyword>
<dbReference type="SUPFAM" id="SSF53335">
    <property type="entry name" value="S-adenosyl-L-methionine-dependent methyltransferases"/>
    <property type="match status" value="1"/>
</dbReference>